<evidence type="ECO:0000256" key="4">
    <source>
        <dbReference type="SAM" id="MobiDB-lite"/>
    </source>
</evidence>
<feature type="coiled-coil region" evidence="3">
    <location>
        <begin position="509"/>
        <end position="536"/>
    </location>
</feature>
<sequence>MTVALPRGSRCLLIGGNGAGKTTLLKILGGKHMVPKSAVTVLGQPPFHDTDLTASGRLSYLGGNWDRDIAFAGYSIPLQGDIPARQMVESLPGVDPARRAKVMQVLDIDPEWRMHRVSDGQRRRVQICMGLLKPPEVLLLDEITVDLDVLARADFLKFLIEDCETRGMTVVYATHIFDGLEQWPTQLMYLSKGRLQVAKEAHEIPELADDRLLELVEGWLRKDKEERLEEQRSQSSEKGSAQKAPATAVWSNGWAAGRMTSSMKNSSNAVMHYLMENLVQAWLVRVEHFSAEVSRKRAELNKIRNGNLDLKAAAQEDQHLLANSSKYLCDLSLQRAQLAQKVLLARSETPSLSNSRYCLSVADRSCHQSNPNAAAERLDRVISKEKAQMAAYDMLADQAHADAREANLRKQQELDQVIACTRSTEEQTRQAGAALARGIAEKHAHAEECEGLQKELSRVVELNKSLEQDICKLKGYAIKRAQNKSKVRETEDGDLREAQGRRDATLARLSQVQHSNAEVERRLHSLERQILDAEGAVQQLCLCS</sequence>
<accession>A0ABP1FK54</accession>
<dbReference type="SUPFAM" id="SSF52540">
    <property type="entry name" value="P-loop containing nucleoside triphosphate hydrolases"/>
    <property type="match status" value="1"/>
</dbReference>
<keyword evidence="2" id="KW-0067">ATP-binding</keyword>
<dbReference type="EMBL" id="CAXHTA020000002">
    <property type="protein sequence ID" value="CAL5219761.1"/>
    <property type="molecule type" value="Genomic_DNA"/>
</dbReference>
<evidence type="ECO:0000313" key="6">
    <source>
        <dbReference type="EMBL" id="CAL5219761.1"/>
    </source>
</evidence>
<feature type="region of interest" description="Disordered" evidence="4">
    <location>
        <begin position="226"/>
        <end position="246"/>
    </location>
</feature>
<organism evidence="6 7">
    <name type="scientific">Coccomyxa viridis</name>
    <dbReference type="NCBI Taxonomy" id="1274662"/>
    <lineage>
        <taxon>Eukaryota</taxon>
        <taxon>Viridiplantae</taxon>
        <taxon>Chlorophyta</taxon>
        <taxon>core chlorophytes</taxon>
        <taxon>Trebouxiophyceae</taxon>
        <taxon>Trebouxiophyceae incertae sedis</taxon>
        <taxon>Coccomyxaceae</taxon>
        <taxon>Coccomyxa</taxon>
    </lineage>
</organism>
<comment type="caution">
    <text evidence="6">The sequence shown here is derived from an EMBL/GenBank/DDBJ whole genome shotgun (WGS) entry which is preliminary data.</text>
</comment>
<dbReference type="Pfam" id="PF00005">
    <property type="entry name" value="ABC_tran"/>
    <property type="match status" value="1"/>
</dbReference>
<evidence type="ECO:0000256" key="3">
    <source>
        <dbReference type="SAM" id="Coils"/>
    </source>
</evidence>
<dbReference type="Gene3D" id="3.40.50.300">
    <property type="entry name" value="P-loop containing nucleotide triphosphate hydrolases"/>
    <property type="match status" value="1"/>
</dbReference>
<dbReference type="PANTHER" id="PTHR43158:SF12">
    <property type="entry name" value="ABC TRANSPORTER FAMILY PROTEIN"/>
    <property type="match status" value="1"/>
</dbReference>
<proteinExistence type="predicted"/>
<name>A0ABP1FK54_9CHLO</name>
<evidence type="ECO:0000259" key="5">
    <source>
        <dbReference type="PROSITE" id="PS50893"/>
    </source>
</evidence>
<dbReference type="InterPro" id="IPR003593">
    <property type="entry name" value="AAA+_ATPase"/>
</dbReference>
<dbReference type="PANTHER" id="PTHR43158">
    <property type="entry name" value="SKFA PEPTIDE EXPORT ATP-BINDING PROTEIN SKFE"/>
    <property type="match status" value="1"/>
</dbReference>
<keyword evidence="1" id="KW-0547">Nucleotide-binding</keyword>
<dbReference type="Proteomes" id="UP001497392">
    <property type="component" value="Unassembled WGS sequence"/>
</dbReference>
<evidence type="ECO:0000256" key="1">
    <source>
        <dbReference type="ARBA" id="ARBA00022741"/>
    </source>
</evidence>
<dbReference type="PROSITE" id="PS50893">
    <property type="entry name" value="ABC_TRANSPORTER_2"/>
    <property type="match status" value="1"/>
</dbReference>
<gene>
    <name evidence="6" type="primary">g1662</name>
    <name evidence="6" type="ORF">VP750_LOCUS1420</name>
</gene>
<dbReference type="InterPro" id="IPR003439">
    <property type="entry name" value="ABC_transporter-like_ATP-bd"/>
</dbReference>
<protein>
    <submittedName>
        <fullName evidence="6">G1662 protein</fullName>
    </submittedName>
</protein>
<dbReference type="InterPro" id="IPR027417">
    <property type="entry name" value="P-loop_NTPase"/>
</dbReference>
<dbReference type="SMART" id="SM00382">
    <property type="entry name" value="AAA"/>
    <property type="match status" value="1"/>
</dbReference>
<evidence type="ECO:0000313" key="7">
    <source>
        <dbReference type="Proteomes" id="UP001497392"/>
    </source>
</evidence>
<keyword evidence="7" id="KW-1185">Reference proteome</keyword>
<feature type="domain" description="ABC transporter" evidence="5">
    <location>
        <begin position="1"/>
        <end position="217"/>
    </location>
</feature>
<evidence type="ECO:0000256" key="2">
    <source>
        <dbReference type="ARBA" id="ARBA00022840"/>
    </source>
</evidence>
<keyword evidence="3" id="KW-0175">Coiled coil</keyword>
<reference evidence="6 7" key="1">
    <citation type="submission" date="2024-06" db="EMBL/GenBank/DDBJ databases">
        <authorList>
            <person name="Kraege A."/>
            <person name="Thomma B."/>
        </authorList>
    </citation>
    <scope>NUCLEOTIDE SEQUENCE [LARGE SCALE GENOMIC DNA]</scope>
</reference>